<dbReference type="AlphaFoldDB" id="A0A6G1K8V1"/>
<gene>
    <name evidence="1" type="ORF">K504DRAFT_468183</name>
</gene>
<organism evidence="1 2">
    <name type="scientific">Pleomassaria siparia CBS 279.74</name>
    <dbReference type="NCBI Taxonomy" id="1314801"/>
    <lineage>
        <taxon>Eukaryota</taxon>
        <taxon>Fungi</taxon>
        <taxon>Dikarya</taxon>
        <taxon>Ascomycota</taxon>
        <taxon>Pezizomycotina</taxon>
        <taxon>Dothideomycetes</taxon>
        <taxon>Pleosporomycetidae</taxon>
        <taxon>Pleosporales</taxon>
        <taxon>Pleomassariaceae</taxon>
        <taxon>Pleomassaria</taxon>
    </lineage>
</organism>
<accession>A0A6G1K8V1</accession>
<evidence type="ECO:0000313" key="1">
    <source>
        <dbReference type="EMBL" id="KAF2708965.1"/>
    </source>
</evidence>
<sequence>MVAFSGLGRQIFPLQSQKHDLFVHQTQAKAALTPWLVLCVAFSAYRPISPVI</sequence>
<dbReference type="Proteomes" id="UP000799428">
    <property type="component" value="Unassembled WGS sequence"/>
</dbReference>
<keyword evidence="2" id="KW-1185">Reference proteome</keyword>
<protein>
    <submittedName>
        <fullName evidence="1">Uncharacterized protein</fullName>
    </submittedName>
</protein>
<reference evidence="1" key="1">
    <citation type="journal article" date="2020" name="Stud. Mycol.">
        <title>101 Dothideomycetes genomes: a test case for predicting lifestyles and emergence of pathogens.</title>
        <authorList>
            <person name="Haridas S."/>
            <person name="Albert R."/>
            <person name="Binder M."/>
            <person name="Bloem J."/>
            <person name="Labutti K."/>
            <person name="Salamov A."/>
            <person name="Andreopoulos B."/>
            <person name="Baker S."/>
            <person name="Barry K."/>
            <person name="Bills G."/>
            <person name="Bluhm B."/>
            <person name="Cannon C."/>
            <person name="Castanera R."/>
            <person name="Culley D."/>
            <person name="Daum C."/>
            <person name="Ezra D."/>
            <person name="Gonzalez J."/>
            <person name="Henrissat B."/>
            <person name="Kuo A."/>
            <person name="Liang C."/>
            <person name="Lipzen A."/>
            <person name="Lutzoni F."/>
            <person name="Magnuson J."/>
            <person name="Mondo S."/>
            <person name="Nolan M."/>
            <person name="Ohm R."/>
            <person name="Pangilinan J."/>
            <person name="Park H.-J."/>
            <person name="Ramirez L."/>
            <person name="Alfaro M."/>
            <person name="Sun H."/>
            <person name="Tritt A."/>
            <person name="Yoshinaga Y."/>
            <person name="Zwiers L.-H."/>
            <person name="Turgeon B."/>
            <person name="Goodwin S."/>
            <person name="Spatafora J."/>
            <person name="Crous P."/>
            <person name="Grigoriev I."/>
        </authorList>
    </citation>
    <scope>NUCLEOTIDE SEQUENCE</scope>
    <source>
        <strain evidence="1">CBS 279.74</strain>
    </source>
</reference>
<evidence type="ECO:0000313" key="2">
    <source>
        <dbReference type="Proteomes" id="UP000799428"/>
    </source>
</evidence>
<proteinExistence type="predicted"/>
<dbReference type="EMBL" id="MU005771">
    <property type="protein sequence ID" value="KAF2708965.1"/>
    <property type="molecule type" value="Genomic_DNA"/>
</dbReference>
<name>A0A6G1K8V1_9PLEO</name>